<protein>
    <submittedName>
        <fullName evidence="2">Methyltransferase domain-containing protein</fullName>
    </submittedName>
</protein>
<dbReference type="Pfam" id="PF13649">
    <property type="entry name" value="Methyltransf_25"/>
    <property type="match status" value="1"/>
</dbReference>
<accession>A0A1C6UM54</accession>
<dbReference type="AlphaFoldDB" id="A0A1C6UM54"/>
<dbReference type="OrthoDB" id="653491at2"/>
<dbReference type="InterPro" id="IPR029063">
    <property type="entry name" value="SAM-dependent_MTases_sf"/>
</dbReference>
<reference evidence="2 3" key="1">
    <citation type="submission" date="2016-06" db="EMBL/GenBank/DDBJ databases">
        <authorList>
            <person name="Kjaerup R.B."/>
            <person name="Dalgaard T.S."/>
            <person name="Juul-Madsen H.R."/>
        </authorList>
    </citation>
    <scope>NUCLEOTIDE SEQUENCE [LARGE SCALE GENOMIC DNA]</scope>
    <source>
        <strain evidence="2 3">DSM 45577</strain>
    </source>
</reference>
<evidence type="ECO:0000259" key="1">
    <source>
        <dbReference type="Pfam" id="PF13649"/>
    </source>
</evidence>
<keyword evidence="2" id="KW-0489">Methyltransferase</keyword>
<evidence type="ECO:0000313" key="2">
    <source>
        <dbReference type="EMBL" id="SCL54979.1"/>
    </source>
</evidence>
<feature type="domain" description="Methyltransferase" evidence="1">
    <location>
        <begin position="197"/>
        <end position="293"/>
    </location>
</feature>
<name>A0A1C6UM54_9ACTN</name>
<dbReference type="PANTHER" id="PTHR43591:SF24">
    <property type="entry name" value="2-METHOXY-6-POLYPRENYL-1,4-BENZOQUINOL METHYLASE, MITOCHONDRIAL"/>
    <property type="match status" value="1"/>
</dbReference>
<proteinExistence type="predicted"/>
<dbReference type="GO" id="GO:0008168">
    <property type="term" value="F:methyltransferase activity"/>
    <property type="evidence" value="ECO:0007669"/>
    <property type="project" value="UniProtKB-KW"/>
</dbReference>
<sequence length="386" mass="43472">MKQQHRHGLLPTENHDELARETFVRALKAHISTEVTPGVRELYAHRVAPRYQREMGVPPRDRETVRRAMEPEPYYQLWSSVRRASQDLLWNVVADSIVRQLDDLRAKAEPSGRVRGSLELDHDFELPWYFWGIDIHAMPGGYRGEYAPGDVTAGALYDRGVYVYATGQMGELNDDYGQSVVNNYLKPEHRDFRPRRILEIGCGVGNSTLPYVDAYPDAEVHGIDVGAALLRYGHGRAESLGRKVHFSQQNAEATAFPTGHFDLVVSHILLHEMPPEAVRAVLRECHRLLAPGGMMIHADFPGYAGLDPLAQFLIDWDTWNNNEPFWGPMRDMDLVQAARDAGFTGDCTELSCKRDCVEEVSTPTGRVLQSGERRSSGTLALLVGRR</sequence>
<dbReference type="EMBL" id="FMIA01000002">
    <property type="protein sequence ID" value="SCL54979.1"/>
    <property type="molecule type" value="Genomic_DNA"/>
</dbReference>
<organism evidence="2 3">
    <name type="scientific">Micromonospora yangpuensis</name>
    <dbReference type="NCBI Taxonomy" id="683228"/>
    <lineage>
        <taxon>Bacteria</taxon>
        <taxon>Bacillati</taxon>
        <taxon>Actinomycetota</taxon>
        <taxon>Actinomycetes</taxon>
        <taxon>Micromonosporales</taxon>
        <taxon>Micromonosporaceae</taxon>
        <taxon>Micromonospora</taxon>
    </lineage>
</organism>
<gene>
    <name evidence="2" type="ORF">GA0070617_2824</name>
</gene>
<dbReference type="GO" id="GO:0032259">
    <property type="term" value="P:methylation"/>
    <property type="evidence" value="ECO:0007669"/>
    <property type="project" value="UniProtKB-KW"/>
</dbReference>
<evidence type="ECO:0000313" key="3">
    <source>
        <dbReference type="Proteomes" id="UP000198937"/>
    </source>
</evidence>
<dbReference type="SUPFAM" id="SSF53335">
    <property type="entry name" value="S-adenosyl-L-methionine-dependent methyltransferases"/>
    <property type="match status" value="1"/>
</dbReference>
<keyword evidence="3" id="KW-1185">Reference proteome</keyword>
<dbReference type="PANTHER" id="PTHR43591">
    <property type="entry name" value="METHYLTRANSFERASE"/>
    <property type="match status" value="1"/>
</dbReference>
<dbReference type="RefSeq" id="WP_091437321.1">
    <property type="nucleotide sequence ID" value="NZ_BMMJ01000009.1"/>
</dbReference>
<keyword evidence="2" id="KW-0808">Transferase</keyword>
<dbReference type="InterPro" id="IPR041698">
    <property type="entry name" value="Methyltransf_25"/>
</dbReference>
<dbReference type="STRING" id="683228.GA0070617_2824"/>
<dbReference type="CDD" id="cd02440">
    <property type="entry name" value="AdoMet_MTases"/>
    <property type="match status" value="1"/>
</dbReference>
<dbReference type="Gene3D" id="3.40.50.150">
    <property type="entry name" value="Vaccinia Virus protein VP39"/>
    <property type="match status" value="1"/>
</dbReference>
<dbReference type="Proteomes" id="UP000198937">
    <property type="component" value="Unassembled WGS sequence"/>
</dbReference>